<dbReference type="Proteomes" id="UP000249873">
    <property type="component" value="Chromosome"/>
</dbReference>
<organism evidence="1 2">
    <name type="scientific">Arcticibacterium luteifluviistationis</name>
    <dbReference type="NCBI Taxonomy" id="1784714"/>
    <lineage>
        <taxon>Bacteria</taxon>
        <taxon>Pseudomonadati</taxon>
        <taxon>Bacteroidota</taxon>
        <taxon>Cytophagia</taxon>
        <taxon>Cytophagales</taxon>
        <taxon>Leadbetterellaceae</taxon>
        <taxon>Arcticibacterium</taxon>
    </lineage>
</organism>
<gene>
    <name evidence="1" type="ORF">DJ013_17710</name>
</gene>
<dbReference type="AlphaFoldDB" id="A0A2Z4GFR6"/>
<accession>A0A2Z4GFR6</accession>
<dbReference type="KEGG" id="als:DJ013_17710"/>
<evidence type="ECO:0000313" key="2">
    <source>
        <dbReference type="Proteomes" id="UP000249873"/>
    </source>
</evidence>
<dbReference type="OrthoDB" id="960907at2"/>
<reference evidence="1 2" key="1">
    <citation type="submission" date="2018-05" db="EMBL/GenBank/DDBJ databases">
        <title>Complete genome sequence of Arcticibacterium luteifluviistationis SM1504T, a cytophagaceae bacterium isolated from Arctic surface seawater.</title>
        <authorList>
            <person name="Li Y."/>
            <person name="Qin Q.-L."/>
        </authorList>
    </citation>
    <scope>NUCLEOTIDE SEQUENCE [LARGE SCALE GENOMIC DNA]</scope>
    <source>
        <strain evidence="1 2">SM1504</strain>
    </source>
</reference>
<proteinExistence type="predicted"/>
<protein>
    <recommendedName>
        <fullName evidence="3">Outer membrane protein beta-barrel domain-containing protein</fullName>
    </recommendedName>
</protein>
<name>A0A2Z4GFR6_9BACT</name>
<sequence length="149" mass="16587">MKKAFLLLSIVIGLSETSKAQSVAYYPFSSILSVSTNPELRVWGDLRFQTNSFFSSLSTEIAPAINLNNNDKGRFYLGGGARLNYLATLQDNDILEGFFFNAGVRSAPFDKYPQVQIAFELSPYVASDFESGLLRTRLGVAYNFSRKSK</sequence>
<dbReference type="EMBL" id="CP029480">
    <property type="protein sequence ID" value="AWV99907.1"/>
    <property type="molecule type" value="Genomic_DNA"/>
</dbReference>
<evidence type="ECO:0000313" key="1">
    <source>
        <dbReference type="EMBL" id="AWV99907.1"/>
    </source>
</evidence>
<dbReference type="RefSeq" id="WP_111373275.1">
    <property type="nucleotide sequence ID" value="NZ_CP029480.1"/>
</dbReference>
<keyword evidence="2" id="KW-1185">Reference proteome</keyword>
<evidence type="ECO:0008006" key="3">
    <source>
        <dbReference type="Google" id="ProtNLM"/>
    </source>
</evidence>